<evidence type="ECO:0000313" key="2">
    <source>
        <dbReference type="Proteomes" id="UP000608579"/>
    </source>
</evidence>
<dbReference type="AlphaFoldDB" id="A0A833E9T4"/>
<sequence length="131" mass="14168">MQHTHRLRQFIILLFFLSTLISSAYSLILTVTDVAAAAAGEDVVNKPADVKVSFLSPASNPLTVDKVKLSFLNWQATSGSFRVRVEVIHSGGTSVGEETVTAGASSATITLNPPLPSVRRINRVEVYMVRI</sequence>
<organism evidence="1 2">
    <name type="scientific">Caldiarchaeum subterraneum</name>
    <dbReference type="NCBI Taxonomy" id="311458"/>
    <lineage>
        <taxon>Archaea</taxon>
        <taxon>Nitrososphaerota</taxon>
        <taxon>Candidatus Caldarchaeales</taxon>
        <taxon>Candidatus Caldarchaeaceae</taxon>
        <taxon>Candidatus Caldarchaeum</taxon>
    </lineage>
</organism>
<gene>
    <name evidence="1" type="ORF">EYH45_03115</name>
</gene>
<name>A0A833E9T4_CALS0</name>
<protein>
    <submittedName>
        <fullName evidence="1">Uncharacterized protein</fullName>
    </submittedName>
</protein>
<accession>A0A833E9T4</accession>
<dbReference type="Proteomes" id="UP000608579">
    <property type="component" value="Unassembled WGS sequence"/>
</dbReference>
<evidence type="ECO:0000313" key="1">
    <source>
        <dbReference type="EMBL" id="HIQ29534.1"/>
    </source>
</evidence>
<dbReference type="EMBL" id="DQVM01000058">
    <property type="protein sequence ID" value="HIQ29534.1"/>
    <property type="molecule type" value="Genomic_DNA"/>
</dbReference>
<proteinExistence type="predicted"/>
<comment type="caution">
    <text evidence="1">The sequence shown here is derived from an EMBL/GenBank/DDBJ whole genome shotgun (WGS) entry which is preliminary data.</text>
</comment>
<reference evidence="1" key="1">
    <citation type="journal article" date="2020" name="ISME J.">
        <title>Gammaproteobacteria mediating utilization of methyl-, sulfur- and petroleum organic compounds in deep ocean hydrothermal plumes.</title>
        <authorList>
            <person name="Zhou Z."/>
            <person name="Liu Y."/>
            <person name="Pan J."/>
            <person name="Cron B.R."/>
            <person name="Toner B.M."/>
            <person name="Anantharaman K."/>
            <person name="Breier J.A."/>
            <person name="Dick G.J."/>
            <person name="Li M."/>
        </authorList>
    </citation>
    <scope>NUCLEOTIDE SEQUENCE</scope>
    <source>
        <strain evidence="1">SZUA-1515</strain>
    </source>
</reference>